<name>A0ABQ2MFH1_9ACTN</name>
<comment type="caution">
    <text evidence="1">The sequence shown here is derived from an EMBL/GenBank/DDBJ whole genome shotgun (WGS) entry which is preliminary data.</text>
</comment>
<organism evidence="1 2">
    <name type="scientific">Streptomyces daqingensis</name>
    <dbReference type="NCBI Taxonomy" id="1472640"/>
    <lineage>
        <taxon>Bacteria</taxon>
        <taxon>Bacillati</taxon>
        <taxon>Actinomycetota</taxon>
        <taxon>Actinomycetes</taxon>
        <taxon>Kitasatosporales</taxon>
        <taxon>Streptomycetaceae</taxon>
        <taxon>Streptomyces</taxon>
    </lineage>
</organism>
<keyword evidence="2" id="KW-1185">Reference proteome</keyword>
<dbReference type="EMBL" id="BMMP01000009">
    <property type="protein sequence ID" value="GGO50578.1"/>
    <property type="molecule type" value="Genomic_DNA"/>
</dbReference>
<dbReference type="Proteomes" id="UP000631535">
    <property type="component" value="Unassembled WGS sequence"/>
</dbReference>
<evidence type="ECO:0000313" key="1">
    <source>
        <dbReference type="EMBL" id="GGO50578.1"/>
    </source>
</evidence>
<protein>
    <submittedName>
        <fullName evidence="1">Uncharacterized protein</fullName>
    </submittedName>
</protein>
<proteinExistence type="predicted"/>
<gene>
    <name evidence="1" type="ORF">GCM10012287_30620</name>
</gene>
<sequence length="63" mass="6888">MTPARALVRPLAPVQPPYACRAARPACGLGASLRRFRAGVRELLTGEEARRTILGTLINYLVR</sequence>
<reference evidence="2" key="1">
    <citation type="journal article" date="2019" name="Int. J. Syst. Evol. Microbiol.">
        <title>The Global Catalogue of Microorganisms (GCM) 10K type strain sequencing project: providing services to taxonomists for standard genome sequencing and annotation.</title>
        <authorList>
            <consortium name="The Broad Institute Genomics Platform"/>
            <consortium name="The Broad Institute Genome Sequencing Center for Infectious Disease"/>
            <person name="Wu L."/>
            <person name="Ma J."/>
        </authorList>
    </citation>
    <scope>NUCLEOTIDE SEQUENCE [LARGE SCALE GENOMIC DNA]</scope>
    <source>
        <strain evidence="2">CGMCC 4.7178</strain>
    </source>
</reference>
<evidence type="ECO:0000313" key="2">
    <source>
        <dbReference type="Proteomes" id="UP000631535"/>
    </source>
</evidence>
<accession>A0ABQ2MFH1</accession>